<accession>A0ACB8B6X0</accession>
<evidence type="ECO:0000313" key="1">
    <source>
        <dbReference type="EMBL" id="KAH7921019.1"/>
    </source>
</evidence>
<protein>
    <submittedName>
        <fullName evidence="1">Uncharacterized protein</fullName>
    </submittedName>
</protein>
<reference evidence="1" key="1">
    <citation type="journal article" date="2021" name="New Phytol.">
        <title>Evolutionary innovations through gain and loss of genes in the ectomycorrhizal Boletales.</title>
        <authorList>
            <person name="Wu G."/>
            <person name="Miyauchi S."/>
            <person name="Morin E."/>
            <person name="Kuo A."/>
            <person name="Drula E."/>
            <person name="Varga T."/>
            <person name="Kohler A."/>
            <person name="Feng B."/>
            <person name="Cao Y."/>
            <person name="Lipzen A."/>
            <person name="Daum C."/>
            <person name="Hundley H."/>
            <person name="Pangilinan J."/>
            <person name="Johnson J."/>
            <person name="Barry K."/>
            <person name="LaButti K."/>
            <person name="Ng V."/>
            <person name="Ahrendt S."/>
            <person name="Min B."/>
            <person name="Choi I.G."/>
            <person name="Park H."/>
            <person name="Plett J.M."/>
            <person name="Magnuson J."/>
            <person name="Spatafora J.W."/>
            <person name="Nagy L.G."/>
            <person name="Henrissat B."/>
            <person name="Grigoriev I.V."/>
            <person name="Yang Z.L."/>
            <person name="Xu J."/>
            <person name="Martin F.M."/>
        </authorList>
    </citation>
    <scope>NUCLEOTIDE SEQUENCE</scope>
    <source>
        <strain evidence="1">KUC20120723A-06</strain>
    </source>
</reference>
<proteinExistence type="predicted"/>
<dbReference type="EMBL" id="MU266546">
    <property type="protein sequence ID" value="KAH7921019.1"/>
    <property type="molecule type" value="Genomic_DNA"/>
</dbReference>
<dbReference type="Proteomes" id="UP000790709">
    <property type="component" value="Unassembled WGS sequence"/>
</dbReference>
<name>A0ACB8B6X0_9AGAM</name>
<evidence type="ECO:0000313" key="2">
    <source>
        <dbReference type="Proteomes" id="UP000790709"/>
    </source>
</evidence>
<gene>
    <name evidence="1" type="ORF">BV22DRAFT_1132621</name>
</gene>
<organism evidence="1 2">
    <name type="scientific">Leucogyrophana mollusca</name>
    <dbReference type="NCBI Taxonomy" id="85980"/>
    <lineage>
        <taxon>Eukaryota</taxon>
        <taxon>Fungi</taxon>
        <taxon>Dikarya</taxon>
        <taxon>Basidiomycota</taxon>
        <taxon>Agaricomycotina</taxon>
        <taxon>Agaricomycetes</taxon>
        <taxon>Agaricomycetidae</taxon>
        <taxon>Boletales</taxon>
        <taxon>Boletales incertae sedis</taxon>
        <taxon>Leucogyrophana</taxon>
    </lineage>
</organism>
<keyword evidence="2" id="KW-1185">Reference proteome</keyword>
<comment type="caution">
    <text evidence="1">The sequence shown here is derived from an EMBL/GenBank/DDBJ whole genome shotgun (WGS) entry which is preliminary data.</text>
</comment>
<sequence length="207" mass="21977">MSSPVGPMIVSNYEESHHHGIPAYGAEFDLCELLQTMSLSRGKSKDPEAEFIPSAPYALPRGNEDDAGTEDPAYHSDASESSSSNSTYTPSPLPTSSIITTPTSPPACAFLQSILASLAPTSPALFPSPHPYPPAEPLQTTGGAYLETILTHRALLGAFPPGHKGCAVALSEIARALEVRAWRADRDSDAEAVVAFRYEAHVAAMWV</sequence>